<feature type="compositionally biased region" description="Low complexity" evidence="1">
    <location>
        <begin position="143"/>
        <end position="157"/>
    </location>
</feature>
<dbReference type="InterPro" id="IPR022617">
    <property type="entry name" value="Rad60/SUMO-like_dom"/>
</dbReference>
<feature type="compositionally biased region" description="Basic and acidic residues" evidence="1">
    <location>
        <begin position="61"/>
        <end position="73"/>
    </location>
</feature>
<keyword evidence="4" id="KW-1185">Reference proteome</keyword>
<dbReference type="Proteomes" id="UP001628179">
    <property type="component" value="Unassembled WGS sequence"/>
</dbReference>
<feature type="compositionally biased region" description="Basic and acidic residues" evidence="1">
    <location>
        <begin position="23"/>
        <end position="49"/>
    </location>
</feature>
<feature type="domain" description="Ubiquitin-like" evidence="2">
    <location>
        <begin position="424"/>
        <end position="502"/>
    </location>
</feature>
<feature type="compositionally biased region" description="Basic and acidic residues" evidence="1">
    <location>
        <begin position="104"/>
        <end position="126"/>
    </location>
</feature>
<evidence type="ECO:0000313" key="3">
    <source>
        <dbReference type="EMBL" id="GAB1318695.1"/>
    </source>
</evidence>
<dbReference type="InterPro" id="IPR029071">
    <property type="entry name" value="Ubiquitin-like_domsf"/>
</dbReference>
<feature type="compositionally biased region" description="Basic residues" evidence="1">
    <location>
        <begin position="172"/>
        <end position="189"/>
    </location>
</feature>
<proteinExistence type="predicted"/>
<dbReference type="EMBL" id="BAAFSV010000005">
    <property type="protein sequence ID" value="GAB1318695.1"/>
    <property type="molecule type" value="Genomic_DNA"/>
</dbReference>
<dbReference type="Pfam" id="PF11976">
    <property type="entry name" value="Rad60-SLD"/>
    <property type="match status" value="1"/>
</dbReference>
<dbReference type="InterPro" id="IPR000626">
    <property type="entry name" value="Ubiquitin-like_dom"/>
</dbReference>
<reference evidence="3 4" key="1">
    <citation type="submission" date="2024-09" db="EMBL/GenBank/DDBJ databases">
        <title>Itraconazole resistance in Madurella fahalii resulting from another homologue of gene encoding cytochrome P450 14-alpha sterol demethylase (CYP51).</title>
        <authorList>
            <person name="Yoshioka I."/>
            <person name="Fahal A.H."/>
            <person name="Kaneko S."/>
            <person name="Yaguchi T."/>
        </authorList>
    </citation>
    <scope>NUCLEOTIDE SEQUENCE [LARGE SCALE GENOMIC DNA]</scope>
    <source>
        <strain evidence="3 4">IFM 68171</strain>
    </source>
</reference>
<protein>
    <recommendedName>
        <fullName evidence="2">Ubiquitin-like domain-containing protein</fullName>
    </recommendedName>
</protein>
<dbReference type="RefSeq" id="XP_070920425.1">
    <property type="nucleotide sequence ID" value="XM_071064324.1"/>
</dbReference>
<dbReference type="Gene3D" id="3.10.20.90">
    <property type="entry name" value="Phosphatidylinositol 3-kinase Catalytic Subunit, Chain A, domain 1"/>
    <property type="match status" value="1"/>
</dbReference>
<comment type="caution">
    <text evidence="3">The sequence shown here is derived from an EMBL/GenBank/DDBJ whole genome shotgun (WGS) entry which is preliminary data.</text>
</comment>
<feature type="compositionally biased region" description="Basic residues" evidence="1">
    <location>
        <begin position="9"/>
        <end position="20"/>
    </location>
</feature>
<accession>A0ABQ0GLR8</accession>
<feature type="region of interest" description="Disordered" evidence="1">
    <location>
        <begin position="1"/>
        <end position="237"/>
    </location>
</feature>
<dbReference type="PROSITE" id="PS50053">
    <property type="entry name" value="UBIQUITIN_2"/>
    <property type="match status" value="1"/>
</dbReference>
<name>A0ABQ0GLR8_9PEZI</name>
<gene>
    <name evidence="3" type="ORF">MFIFM68171_08905</name>
</gene>
<evidence type="ECO:0000256" key="1">
    <source>
        <dbReference type="SAM" id="MobiDB-lite"/>
    </source>
</evidence>
<organism evidence="3 4">
    <name type="scientific">Madurella fahalii</name>
    <dbReference type="NCBI Taxonomy" id="1157608"/>
    <lineage>
        <taxon>Eukaryota</taxon>
        <taxon>Fungi</taxon>
        <taxon>Dikarya</taxon>
        <taxon>Ascomycota</taxon>
        <taxon>Pezizomycotina</taxon>
        <taxon>Sordariomycetes</taxon>
        <taxon>Sordariomycetidae</taxon>
        <taxon>Sordariales</taxon>
        <taxon>Sordariales incertae sedis</taxon>
        <taxon>Madurella</taxon>
    </lineage>
</organism>
<dbReference type="SUPFAM" id="SSF54236">
    <property type="entry name" value="Ubiquitin-like"/>
    <property type="match status" value="1"/>
</dbReference>
<evidence type="ECO:0000313" key="4">
    <source>
        <dbReference type="Proteomes" id="UP001628179"/>
    </source>
</evidence>
<sequence>MADTQPAPPKKRLPFKRTVARKQQSDLDAAKSAKAEDDSDLELFRHSKEVFNAIIQEAEEEERRTSATPENRERKRRKTSLDASPTRNSQRRTSHELSPLGRSGTHDKSDDDLIMDVKGKGKEIIRPSRTPTPRRPTSRRSSRTVTRSPSFTAAAAGDDSDDDGAIPTASANRRRKSNSYHPSPRRRPSRREYDSDEDDSPIEILPPAAEIERTKPSNKTTSADSDIEEIPQPVDNAPDEFSEWVAKAREMQEKSKLSAIVNCFLTSRLPGAAAPVVARRRLNQGVALMLEVWVDTQRNRGVIVPDDVARNLFLTWKGNKIYSQSTIASLGVQVDAQGQLKGGEGEGYTRGGIHLEVWTEEAYQEWLVWRGRERALKLGALDDDDEGKEEEGGHEEGQHVTLGAERGRVGEPVVVQQKKKKKGIKVVLKAKDYEVLKLTAKEDSTIETIVEVFRTQREVGPEWDVAIYFDGERLEEDSLVKDADIDMDDINQFEVNVKRRGG</sequence>
<dbReference type="GeneID" id="98179647"/>
<evidence type="ECO:0000259" key="2">
    <source>
        <dbReference type="PROSITE" id="PS50053"/>
    </source>
</evidence>